<dbReference type="EMBL" id="GGEC01090867">
    <property type="protein sequence ID" value="MBX71351.1"/>
    <property type="molecule type" value="Transcribed_RNA"/>
</dbReference>
<name>A0A2P2QWS7_RHIMU</name>
<organism evidence="2">
    <name type="scientific">Rhizophora mucronata</name>
    <name type="common">Asiatic mangrove</name>
    <dbReference type="NCBI Taxonomy" id="61149"/>
    <lineage>
        <taxon>Eukaryota</taxon>
        <taxon>Viridiplantae</taxon>
        <taxon>Streptophyta</taxon>
        <taxon>Embryophyta</taxon>
        <taxon>Tracheophyta</taxon>
        <taxon>Spermatophyta</taxon>
        <taxon>Magnoliopsida</taxon>
        <taxon>eudicotyledons</taxon>
        <taxon>Gunneridae</taxon>
        <taxon>Pentapetalae</taxon>
        <taxon>rosids</taxon>
        <taxon>fabids</taxon>
        <taxon>Malpighiales</taxon>
        <taxon>Rhizophoraceae</taxon>
        <taxon>Rhizophora</taxon>
    </lineage>
</organism>
<protein>
    <submittedName>
        <fullName evidence="2">Uncharacterized protein</fullName>
    </submittedName>
</protein>
<evidence type="ECO:0000256" key="1">
    <source>
        <dbReference type="SAM" id="MobiDB-lite"/>
    </source>
</evidence>
<accession>A0A2P2QWS7</accession>
<dbReference type="AlphaFoldDB" id="A0A2P2QWS7"/>
<evidence type="ECO:0000313" key="2">
    <source>
        <dbReference type="EMBL" id="MBX71351.1"/>
    </source>
</evidence>
<reference evidence="2" key="1">
    <citation type="submission" date="2018-02" db="EMBL/GenBank/DDBJ databases">
        <title>Rhizophora mucronata_Transcriptome.</title>
        <authorList>
            <person name="Meera S.P."/>
            <person name="Sreeshan A."/>
            <person name="Augustine A."/>
        </authorList>
    </citation>
    <scope>NUCLEOTIDE SEQUENCE</scope>
    <source>
        <tissue evidence="2">Leaf</tissue>
    </source>
</reference>
<feature type="compositionally biased region" description="Low complexity" evidence="1">
    <location>
        <begin position="1"/>
        <end position="13"/>
    </location>
</feature>
<proteinExistence type="predicted"/>
<feature type="region of interest" description="Disordered" evidence="1">
    <location>
        <begin position="1"/>
        <end position="37"/>
    </location>
</feature>
<sequence length="37" mass="4230">MSSSFSSSLSPHESSCRPNCNDSPSKENRRIFKKKRN</sequence>